<reference evidence="1" key="1">
    <citation type="submission" date="2023-07" db="EMBL/GenBank/DDBJ databases">
        <authorList>
            <person name="Kim M."/>
        </authorList>
    </citation>
    <scope>NUCLEOTIDE SEQUENCE</scope>
    <source>
        <strain evidence="1">BIUV-7</strain>
    </source>
</reference>
<gene>
    <name evidence="1" type="ORF">Q4F19_08345</name>
</gene>
<dbReference type="Pfam" id="PF13646">
    <property type="entry name" value="HEAT_2"/>
    <property type="match status" value="1"/>
</dbReference>
<name>A0ABT8Y969_9SPHN</name>
<dbReference type="Gene3D" id="2.40.10.120">
    <property type="match status" value="1"/>
</dbReference>
<evidence type="ECO:0000313" key="2">
    <source>
        <dbReference type="Proteomes" id="UP001169764"/>
    </source>
</evidence>
<dbReference type="Proteomes" id="UP001169764">
    <property type="component" value="Unassembled WGS sequence"/>
</dbReference>
<organism evidence="1 2">
    <name type="scientific">Sphingomonas natans</name>
    <dbReference type="NCBI Taxonomy" id="3063330"/>
    <lineage>
        <taxon>Bacteria</taxon>
        <taxon>Pseudomonadati</taxon>
        <taxon>Pseudomonadota</taxon>
        <taxon>Alphaproteobacteria</taxon>
        <taxon>Sphingomonadales</taxon>
        <taxon>Sphingomonadaceae</taxon>
        <taxon>Sphingomonas</taxon>
    </lineage>
</organism>
<keyword evidence="2" id="KW-1185">Reference proteome</keyword>
<evidence type="ECO:0000313" key="1">
    <source>
        <dbReference type="EMBL" id="MDO6414388.1"/>
    </source>
</evidence>
<dbReference type="InterPro" id="IPR009003">
    <property type="entry name" value="Peptidase_S1_PA"/>
</dbReference>
<dbReference type="Pfam" id="PF13365">
    <property type="entry name" value="Trypsin_2"/>
    <property type="match status" value="1"/>
</dbReference>
<dbReference type="RefSeq" id="WP_303541518.1">
    <property type="nucleotide sequence ID" value="NZ_JAUOTP010000003.1"/>
</dbReference>
<dbReference type="SUPFAM" id="SSF50494">
    <property type="entry name" value="Trypsin-like serine proteases"/>
    <property type="match status" value="1"/>
</dbReference>
<dbReference type="EMBL" id="JAUOTP010000003">
    <property type="protein sequence ID" value="MDO6414388.1"/>
    <property type="molecule type" value="Genomic_DNA"/>
</dbReference>
<sequence>MSQLRDLTLRVKAQAGDGVVGSAVALDTRHIVSCAHVLEARAKPDKPALGTPTVTPVLGDRVMVSRAAEPSRPRAATLVAMGDPLTPTDDFALLRLDEPLDHDIAFRLSDRLSSGHRFDAFGFPIGYDLPGNIAHGVIGAANSLGMVQLNADLGGFAVKGGYSGGPVWDRIARAVVGMVTGNAKHPTVDPRVGFMLPFALLLDRPEFVRVGKAPLEFGQPELSSMLAAIAGDLERDQAIVFLTREIREFRDDPVSRYWVYHTLGAIGGARVEQLLRIAIRTEDDDYARSGAEEALATA</sequence>
<comment type="caution">
    <text evidence="1">The sequence shown here is derived from an EMBL/GenBank/DDBJ whole genome shotgun (WGS) entry which is preliminary data.</text>
</comment>
<proteinExistence type="predicted"/>
<protein>
    <submittedName>
        <fullName evidence="1">Trypsin-like peptidase domain-containing protein</fullName>
    </submittedName>
</protein>
<accession>A0ABT8Y969</accession>